<feature type="compositionally biased region" description="Basic residues" evidence="1">
    <location>
        <begin position="62"/>
        <end position="74"/>
    </location>
</feature>
<dbReference type="HOGENOM" id="CLU_2414666_0_0_1"/>
<reference evidence="2 3" key="1">
    <citation type="submission" date="2014-04" db="EMBL/GenBank/DDBJ databases">
        <authorList>
            <consortium name="DOE Joint Genome Institute"/>
            <person name="Kuo A."/>
            <person name="Zuccaro A."/>
            <person name="Kohler A."/>
            <person name="Nagy L.G."/>
            <person name="Floudas D."/>
            <person name="Copeland A."/>
            <person name="Barry K.W."/>
            <person name="Cichocki N."/>
            <person name="Veneault-Fourrey C."/>
            <person name="LaButti K."/>
            <person name="Lindquist E.A."/>
            <person name="Lipzen A."/>
            <person name="Lundell T."/>
            <person name="Morin E."/>
            <person name="Murat C."/>
            <person name="Sun H."/>
            <person name="Tunlid A."/>
            <person name="Henrissat B."/>
            <person name="Grigoriev I.V."/>
            <person name="Hibbett D.S."/>
            <person name="Martin F."/>
            <person name="Nordberg H.P."/>
            <person name="Cantor M.N."/>
            <person name="Hua S.X."/>
        </authorList>
    </citation>
    <scope>NUCLEOTIDE SEQUENCE [LARGE SCALE GENOMIC DNA]</scope>
    <source>
        <strain evidence="2 3">MAFF 305830</strain>
    </source>
</reference>
<evidence type="ECO:0000256" key="1">
    <source>
        <dbReference type="SAM" id="MobiDB-lite"/>
    </source>
</evidence>
<organism evidence="2 3">
    <name type="scientific">Serendipita vermifera MAFF 305830</name>
    <dbReference type="NCBI Taxonomy" id="933852"/>
    <lineage>
        <taxon>Eukaryota</taxon>
        <taxon>Fungi</taxon>
        <taxon>Dikarya</taxon>
        <taxon>Basidiomycota</taxon>
        <taxon>Agaricomycotina</taxon>
        <taxon>Agaricomycetes</taxon>
        <taxon>Sebacinales</taxon>
        <taxon>Serendipitaceae</taxon>
        <taxon>Serendipita</taxon>
    </lineage>
</organism>
<name>A0A0C2WMD0_SERVB</name>
<accession>A0A0C2WMD0</accession>
<dbReference type="EMBL" id="KN824299">
    <property type="protein sequence ID" value="KIM27438.1"/>
    <property type="molecule type" value="Genomic_DNA"/>
</dbReference>
<feature type="region of interest" description="Disordered" evidence="1">
    <location>
        <begin position="1"/>
        <end position="92"/>
    </location>
</feature>
<protein>
    <submittedName>
        <fullName evidence="2">Uncharacterized protein</fullName>
    </submittedName>
</protein>
<dbReference type="Proteomes" id="UP000054097">
    <property type="component" value="Unassembled WGS sequence"/>
</dbReference>
<evidence type="ECO:0000313" key="3">
    <source>
        <dbReference type="Proteomes" id="UP000054097"/>
    </source>
</evidence>
<keyword evidence="3" id="KW-1185">Reference proteome</keyword>
<evidence type="ECO:0000313" key="2">
    <source>
        <dbReference type="EMBL" id="KIM27438.1"/>
    </source>
</evidence>
<gene>
    <name evidence="2" type="ORF">M408DRAFT_330105</name>
</gene>
<reference evidence="3" key="2">
    <citation type="submission" date="2015-01" db="EMBL/GenBank/DDBJ databases">
        <title>Evolutionary Origins and Diversification of the Mycorrhizal Mutualists.</title>
        <authorList>
            <consortium name="DOE Joint Genome Institute"/>
            <consortium name="Mycorrhizal Genomics Consortium"/>
            <person name="Kohler A."/>
            <person name="Kuo A."/>
            <person name="Nagy L.G."/>
            <person name="Floudas D."/>
            <person name="Copeland A."/>
            <person name="Barry K.W."/>
            <person name="Cichocki N."/>
            <person name="Veneault-Fourrey C."/>
            <person name="LaButti K."/>
            <person name="Lindquist E.A."/>
            <person name="Lipzen A."/>
            <person name="Lundell T."/>
            <person name="Morin E."/>
            <person name="Murat C."/>
            <person name="Riley R."/>
            <person name="Ohm R."/>
            <person name="Sun H."/>
            <person name="Tunlid A."/>
            <person name="Henrissat B."/>
            <person name="Grigoriev I.V."/>
            <person name="Hibbett D.S."/>
            <person name="Martin F."/>
        </authorList>
    </citation>
    <scope>NUCLEOTIDE SEQUENCE [LARGE SCALE GENOMIC DNA]</scope>
    <source>
        <strain evidence="3">MAFF 305830</strain>
    </source>
</reference>
<sequence length="92" mass="10223">MPFNIEQASSNELVNTAAPNDPQTAVRKPKRTTARMRSGGKPPRRVRDAAYHSPSTVAPMPVRKRGPMSTHVRRQPSLIPPELRARKPYPSA</sequence>
<proteinExistence type="predicted"/>
<dbReference type="AlphaFoldDB" id="A0A0C2WMD0"/>
<feature type="compositionally biased region" description="Polar residues" evidence="1">
    <location>
        <begin position="1"/>
        <end position="23"/>
    </location>
</feature>